<protein>
    <submittedName>
        <fullName evidence="2">Lysophospholipase</fullName>
    </submittedName>
</protein>
<gene>
    <name evidence="2" type="ORF">B0H99_11267</name>
</gene>
<evidence type="ECO:0000259" key="1">
    <source>
        <dbReference type="Pfam" id="PF12146"/>
    </source>
</evidence>
<feature type="domain" description="Serine aminopeptidase S33" evidence="1">
    <location>
        <begin position="9"/>
        <end position="243"/>
    </location>
</feature>
<dbReference type="InterPro" id="IPR051044">
    <property type="entry name" value="MAG_DAG_Lipase"/>
</dbReference>
<sequence length="267" mass="30479">MWKWEAAGQAKAVIVLLHSAYEHHLRYAWQIEQWRSQNFSVIMGDLPGHGEGIDVGLVHEESFEDYEQAVRLSIEAAQKDSLPVFVVAHGLGATLAMNVLGKSSFAVAGAIFTSPWLHLIKTPYSLSKAVPGLHKLMANMKLDHDIQIRHLTRNIEVIVAENDDNLYNTLITAGWYNELQGYMKGTEQGKNRFPDIPVFVQTGEKDEIIDIGAAKQWLKHQNLTEFSFKEWKNCYHDLFQEPEREDIFISSHLFMKNVLRSLGYLVE</sequence>
<dbReference type="AlphaFoldDB" id="A0A2P8GAY2"/>
<organism evidence="2 3">
    <name type="scientific">Planomicrobium soli</name>
    <dbReference type="NCBI Taxonomy" id="1176648"/>
    <lineage>
        <taxon>Bacteria</taxon>
        <taxon>Bacillati</taxon>
        <taxon>Bacillota</taxon>
        <taxon>Bacilli</taxon>
        <taxon>Bacillales</taxon>
        <taxon>Caryophanaceae</taxon>
        <taxon>Planomicrobium</taxon>
    </lineage>
</organism>
<name>A0A2P8GAY2_9BACL</name>
<comment type="caution">
    <text evidence="2">The sequence shown here is derived from an EMBL/GenBank/DDBJ whole genome shotgun (WGS) entry which is preliminary data.</text>
</comment>
<accession>A0A2P8GAY2</accession>
<dbReference type="PANTHER" id="PTHR11614">
    <property type="entry name" value="PHOSPHOLIPASE-RELATED"/>
    <property type="match status" value="1"/>
</dbReference>
<dbReference type="Gene3D" id="3.40.50.1820">
    <property type="entry name" value="alpha/beta hydrolase"/>
    <property type="match status" value="1"/>
</dbReference>
<dbReference type="OrthoDB" id="9806902at2"/>
<dbReference type="RefSeq" id="WP_106534352.1">
    <property type="nucleotide sequence ID" value="NZ_PYAT01000012.1"/>
</dbReference>
<evidence type="ECO:0000313" key="3">
    <source>
        <dbReference type="Proteomes" id="UP000242682"/>
    </source>
</evidence>
<dbReference type="Proteomes" id="UP000242682">
    <property type="component" value="Unassembled WGS sequence"/>
</dbReference>
<proteinExistence type="predicted"/>
<keyword evidence="3" id="KW-1185">Reference proteome</keyword>
<evidence type="ECO:0000313" key="2">
    <source>
        <dbReference type="EMBL" id="PSL31118.1"/>
    </source>
</evidence>
<dbReference type="EMBL" id="PYAT01000012">
    <property type="protein sequence ID" value="PSL31118.1"/>
    <property type="molecule type" value="Genomic_DNA"/>
</dbReference>
<dbReference type="Pfam" id="PF12146">
    <property type="entry name" value="Hydrolase_4"/>
    <property type="match status" value="1"/>
</dbReference>
<reference evidence="2 3" key="1">
    <citation type="submission" date="2018-03" db="EMBL/GenBank/DDBJ databases">
        <title>Genomic Encyclopedia of Type Strains, Phase III (KMG-III): the genomes of soil and plant-associated and newly described type strains.</title>
        <authorList>
            <person name="Whitman W."/>
        </authorList>
    </citation>
    <scope>NUCLEOTIDE SEQUENCE [LARGE SCALE GENOMIC DNA]</scope>
    <source>
        <strain evidence="2 3">CGMCC 1.12259</strain>
    </source>
</reference>
<dbReference type="SUPFAM" id="SSF53474">
    <property type="entry name" value="alpha/beta-Hydrolases"/>
    <property type="match status" value="1"/>
</dbReference>
<dbReference type="InterPro" id="IPR022742">
    <property type="entry name" value="Hydrolase_4"/>
</dbReference>
<dbReference type="InterPro" id="IPR029058">
    <property type="entry name" value="AB_hydrolase_fold"/>
</dbReference>